<sequence length="601" mass="66630">MMIIKPLSLTIILGMLVGTASAQTHMTIQEGISKVEAGLIPPVRFEGEASWDIVSRMQFYNVPGVSIAVIKDSKVIWSKTYGYADLDSKTPVTSKTLFQVASMSKPVSAYAALKAVEEGKLDPDNNVNVYLESWKVSENEWTKSKKVTLKNIVSHTAGFTVSGFPGYKVSDPLPTAVQVLNGVKPSNTPAVFVDKLPGANFRYSGGGYTVMQQMLSDLEGKDFTTIMREKVLLPLAMHNSSFAQPLPAAQAQFTATAYDVDGRKVEGRYHIYPEQAAAGLWSTAEDYAKFVIDIQNTLSGKSSRVISKKMAEEFTNPFIEPFIGLGIFLENYNGEVYVTHGGWNEGFSSCFIGSKTSGDGVVILTNTNKPLFINELVRSVALVYHWPNNIAPTNQILPLSQHDLNAHLGNYKFEKYGFIKVYKENGKLMTVRNVDAPVELIKVGENTFAMRDWNFKVSFDMDSSSGKKELVQTLADKTVRSKSPQIGSDEIVPLALILEGHFEKGVKAYQKAKQEDSQHEQLSEGFLNGTGYELLHQKKNAQAIAVFSINTILYPESENVYDSLAEAYLKDGQKEKAKQNYRKVLEINTKNEKARKILETL</sequence>
<dbReference type="RefSeq" id="WP_346582006.1">
    <property type="nucleotide sequence ID" value="NZ_JBDJNQ010000009.1"/>
</dbReference>
<dbReference type="InterPro" id="IPR011990">
    <property type="entry name" value="TPR-like_helical_dom_sf"/>
</dbReference>
<dbReference type="Proteomes" id="UP001409291">
    <property type="component" value="Unassembled WGS sequence"/>
</dbReference>
<keyword evidence="2" id="KW-0732">Signal</keyword>
<feature type="signal peptide" evidence="2">
    <location>
        <begin position="1"/>
        <end position="22"/>
    </location>
</feature>
<proteinExistence type="predicted"/>
<dbReference type="GO" id="GO:0016787">
    <property type="term" value="F:hydrolase activity"/>
    <property type="evidence" value="ECO:0007669"/>
    <property type="project" value="UniProtKB-KW"/>
</dbReference>
<dbReference type="PANTHER" id="PTHR46825">
    <property type="entry name" value="D-ALANYL-D-ALANINE-CARBOXYPEPTIDASE/ENDOPEPTIDASE AMPH"/>
    <property type="match status" value="1"/>
</dbReference>
<keyword evidence="1" id="KW-0802">TPR repeat</keyword>
<dbReference type="SUPFAM" id="SSF48452">
    <property type="entry name" value="TPR-like"/>
    <property type="match status" value="1"/>
</dbReference>
<feature type="repeat" description="TPR" evidence="1">
    <location>
        <begin position="558"/>
        <end position="591"/>
    </location>
</feature>
<dbReference type="InterPro" id="IPR012338">
    <property type="entry name" value="Beta-lactam/transpept-like"/>
</dbReference>
<evidence type="ECO:0000256" key="2">
    <source>
        <dbReference type="SAM" id="SignalP"/>
    </source>
</evidence>
<evidence type="ECO:0000256" key="1">
    <source>
        <dbReference type="PROSITE-ProRule" id="PRU00339"/>
    </source>
</evidence>
<feature type="domain" description="Beta-lactamase-related" evidence="3">
    <location>
        <begin position="56"/>
        <end position="370"/>
    </location>
</feature>
<evidence type="ECO:0000259" key="3">
    <source>
        <dbReference type="Pfam" id="PF00144"/>
    </source>
</evidence>
<dbReference type="Gene3D" id="1.25.40.10">
    <property type="entry name" value="Tetratricopeptide repeat domain"/>
    <property type="match status" value="1"/>
</dbReference>
<name>A0ABV0BXB8_9SPHI</name>
<organism evidence="4 5">
    <name type="scientific">Sphingobacterium kitahiroshimense</name>
    <dbReference type="NCBI Taxonomy" id="470446"/>
    <lineage>
        <taxon>Bacteria</taxon>
        <taxon>Pseudomonadati</taxon>
        <taxon>Bacteroidota</taxon>
        <taxon>Sphingobacteriia</taxon>
        <taxon>Sphingobacteriales</taxon>
        <taxon>Sphingobacteriaceae</taxon>
        <taxon>Sphingobacterium</taxon>
    </lineage>
</organism>
<comment type="caution">
    <text evidence="4">The sequence shown here is derived from an EMBL/GenBank/DDBJ whole genome shotgun (WGS) entry which is preliminary data.</text>
</comment>
<dbReference type="EMBL" id="JBDJNQ010000009">
    <property type="protein sequence ID" value="MEN5379247.1"/>
    <property type="molecule type" value="Genomic_DNA"/>
</dbReference>
<keyword evidence="4" id="KW-0378">Hydrolase</keyword>
<dbReference type="PANTHER" id="PTHR46825:SF12">
    <property type="entry name" value="PENICILLIN-BINDING PROTEIN 4"/>
    <property type="match status" value="1"/>
</dbReference>
<dbReference type="InterPro" id="IPR050491">
    <property type="entry name" value="AmpC-like"/>
</dbReference>
<dbReference type="SUPFAM" id="SSF56601">
    <property type="entry name" value="beta-lactamase/transpeptidase-like"/>
    <property type="match status" value="1"/>
</dbReference>
<dbReference type="InterPro" id="IPR019734">
    <property type="entry name" value="TPR_rpt"/>
</dbReference>
<protein>
    <submittedName>
        <fullName evidence="4">Serine hydrolase</fullName>
    </submittedName>
</protein>
<evidence type="ECO:0000313" key="5">
    <source>
        <dbReference type="Proteomes" id="UP001409291"/>
    </source>
</evidence>
<dbReference type="PROSITE" id="PS50005">
    <property type="entry name" value="TPR"/>
    <property type="match status" value="1"/>
</dbReference>
<gene>
    <name evidence="4" type="ORF">ABE541_18425</name>
</gene>
<dbReference type="Pfam" id="PF00144">
    <property type="entry name" value="Beta-lactamase"/>
    <property type="match status" value="1"/>
</dbReference>
<dbReference type="InterPro" id="IPR001466">
    <property type="entry name" value="Beta-lactam-related"/>
</dbReference>
<feature type="chain" id="PRO_5045334582" evidence="2">
    <location>
        <begin position="23"/>
        <end position="601"/>
    </location>
</feature>
<dbReference type="SMART" id="SM00028">
    <property type="entry name" value="TPR"/>
    <property type="match status" value="1"/>
</dbReference>
<keyword evidence="5" id="KW-1185">Reference proteome</keyword>
<accession>A0ABV0BXB8</accession>
<evidence type="ECO:0000313" key="4">
    <source>
        <dbReference type="EMBL" id="MEN5379247.1"/>
    </source>
</evidence>
<dbReference type="Gene3D" id="3.40.710.10">
    <property type="entry name" value="DD-peptidase/beta-lactamase superfamily"/>
    <property type="match status" value="1"/>
</dbReference>
<reference evidence="4 5" key="1">
    <citation type="submission" date="2024-04" db="EMBL/GenBank/DDBJ databases">
        <title>WGS of bacteria from Torrens River.</title>
        <authorList>
            <person name="Wyrsch E.R."/>
            <person name="Drigo B."/>
        </authorList>
    </citation>
    <scope>NUCLEOTIDE SEQUENCE [LARGE SCALE GENOMIC DNA]</scope>
    <source>
        <strain evidence="4 5">TWI391</strain>
    </source>
</reference>